<gene>
    <name evidence="14" type="ORF">D9V41_16455</name>
</gene>
<keyword evidence="7" id="KW-0479">Metal-binding</keyword>
<dbReference type="EMBL" id="RDBF01000100">
    <property type="protein sequence ID" value="RLV52859.1"/>
    <property type="molecule type" value="Genomic_DNA"/>
</dbReference>
<reference evidence="14 15" key="1">
    <citation type="submission" date="2018-10" db="EMBL/GenBank/DDBJ databases">
        <title>Aeromicrobium sp. 9W16Y-2 whole genome shotgun sequence.</title>
        <authorList>
            <person name="Li F."/>
        </authorList>
    </citation>
    <scope>NUCLEOTIDE SEQUENCE [LARGE SCALE GENOMIC DNA]</scope>
    <source>
        <strain evidence="14 15">9W16Y-2</strain>
    </source>
</reference>
<evidence type="ECO:0000256" key="7">
    <source>
        <dbReference type="ARBA" id="ARBA00022723"/>
    </source>
</evidence>
<evidence type="ECO:0000256" key="13">
    <source>
        <dbReference type="SAM" id="Phobius"/>
    </source>
</evidence>
<keyword evidence="6 13" id="KW-0812">Transmembrane</keyword>
<evidence type="ECO:0000313" key="14">
    <source>
        <dbReference type="EMBL" id="RLV52859.1"/>
    </source>
</evidence>
<keyword evidence="11 13" id="KW-0472">Membrane</keyword>
<proteinExistence type="inferred from homology"/>
<keyword evidence="3" id="KW-0813">Transport</keyword>
<evidence type="ECO:0000256" key="1">
    <source>
        <dbReference type="ARBA" id="ARBA00004651"/>
    </source>
</evidence>
<evidence type="ECO:0000256" key="12">
    <source>
        <dbReference type="SAM" id="MobiDB-lite"/>
    </source>
</evidence>
<evidence type="ECO:0000256" key="8">
    <source>
        <dbReference type="ARBA" id="ARBA00022982"/>
    </source>
</evidence>
<evidence type="ECO:0000256" key="11">
    <source>
        <dbReference type="ARBA" id="ARBA00023136"/>
    </source>
</evidence>
<dbReference type="GO" id="GO:0009055">
    <property type="term" value="F:electron transfer activity"/>
    <property type="evidence" value="ECO:0007669"/>
    <property type="project" value="InterPro"/>
</dbReference>
<dbReference type="GO" id="GO:0005886">
    <property type="term" value="C:plasma membrane"/>
    <property type="evidence" value="ECO:0007669"/>
    <property type="project" value="UniProtKB-SubCell"/>
</dbReference>
<feature type="region of interest" description="Disordered" evidence="12">
    <location>
        <begin position="57"/>
        <end position="81"/>
    </location>
</feature>
<keyword evidence="4" id="KW-1003">Cell membrane</keyword>
<protein>
    <submittedName>
        <fullName evidence="14">Cytochrome ubiquinol oxidase subunit I</fullName>
    </submittedName>
</protein>
<dbReference type="AlphaFoldDB" id="A0A3L8PDH9"/>
<evidence type="ECO:0000256" key="4">
    <source>
        <dbReference type="ARBA" id="ARBA00022475"/>
    </source>
</evidence>
<accession>A0A3L8PDH9</accession>
<feature type="compositionally biased region" description="Basic and acidic residues" evidence="12">
    <location>
        <begin position="72"/>
        <end position="81"/>
    </location>
</feature>
<organism evidence="14 15">
    <name type="scientific">Aeromicrobium phragmitis</name>
    <dbReference type="NCBI Taxonomy" id="2478914"/>
    <lineage>
        <taxon>Bacteria</taxon>
        <taxon>Bacillati</taxon>
        <taxon>Actinomycetota</taxon>
        <taxon>Actinomycetes</taxon>
        <taxon>Propionibacteriales</taxon>
        <taxon>Nocardioidaceae</taxon>
        <taxon>Aeromicrobium</taxon>
    </lineage>
</organism>
<feature type="transmembrane region" description="Helical" evidence="13">
    <location>
        <begin position="24"/>
        <end position="46"/>
    </location>
</feature>
<keyword evidence="5" id="KW-0349">Heme</keyword>
<keyword evidence="9 13" id="KW-1133">Transmembrane helix</keyword>
<dbReference type="GO" id="GO:0070069">
    <property type="term" value="C:cytochrome complex"/>
    <property type="evidence" value="ECO:0007669"/>
    <property type="project" value="InterPro"/>
</dbReference>
<evidence type="ECO:0000256" key="6">
    <source>
        <dbReference type="ARBA" id="ARBA00022692"/>
    </source>
</evidence>
<keyword evidence="10" id="KW-0408">Iron</keyword>
<dbReference type="GO" id="GO:0019646">
    <property type="term" value="P:aerobic electron transport chain"/>
    <property type="evidence" value="ECO:0007669"/>
    <property type="project" value="InterPro"/>
</dbReference>
<evidence type="ECO:0000256" key="5">
    <source>
        <dbReference type="ARBA" id="ARBA00022617"/>
    </source>
</evidence>
<name>A0A3L8PDH9_9ACTN</name>
<feature type="non-terminal residue" evidence="14">
    <location>
        <position position="1"/>
    </location>
</feature>
<dbReference type="RefSeq" id="WP_166376099.1">
    <property type="nucleotide sequence ID" value="NZ_RDBF01000100.1"/>
</dbReference>
<keyword evidence="15" id="KW-1185">Reference proteome</keyword>
<evidence type="ECO:0000313" key="15">
    <source>
        <dbReference type="Proteomes" id="UP000282515"/>
    </source>
</evidence>
<dbReference type="Proteomes" id="UP000282515">
    <property type="component" value="Unassembled WGS sequence"/>
</dbReference>
<evidence type="ECO:0000256" key="9">
    <source>
        <dbReference type="ARBA" id="ARBA00022989"/>
    </source>
</evidence>
<dbReference type="GO" id="GO:0046872">
    <property type="term" value="F:metal ion binding"/>
    <property type="evidence" value="ECO:0007669"/>
    <property type="project" value="UniProtKB-KW"/>
</dbReference>
<evidence type="ECO:0000256" key="2">
    <source>
        <dbReference type="ARBA" id="ARBA00009819"/>
    </source>
</evidence>
<dbReference type="InterPro" id="IPR002585">
    <property type="entry name" value="Cyt-d_ubiquinol_oxidase_su_1"/>
</dbReference>
<sequence>GRQPWIVYGILRTRDAVGDYSADLWWLLGSTAVVYTLLTVGAVVVLRSMTRRWRAGEAGEEDLPSPYGPHSRLVDAGEAGR</sequence>
<evidence type="ECO:0000256" key="10">
    <source>
        <dbReference type="ARBA" id="ARBA00023004"/>
    </source>
</evidence>
<comment type="subcellular location">
    <subcellularLocation>
        <location evidence="1">Cell membrane</location>
        <topology evidence="1">Multi-pass membrane protein</topology>
    </subcellularLocation>
</comment>
<keyword evidence="8" id="KW-0249">Electron transport</keyword>
<comment type="caution">
    <text evidence="14">The sequence shown here is derived from an EMBL/GenBank/DDBJ whole genome shotgun (WGS) entry which is preliminary data.</text>
</comment>
<evidence type="ECO:0000256" key="3">
    <source>
        <dbReference type="ARBA" id="ARBA00022448"/>
    </source>
</evidence>
<comment type="similarity">
    <text evidence="2">Belongs to the cytochrome ubiquinol oxidase subunit 1 family.</text>
</comment>
<dbReference type="Pfam" id="PF01654">
    <property type="entry name" value="Cyt_bd_oxida_I"/>
    <property type="match status" value="1"/>
</dbReference>